<gene>
    <name evidence="6" type="ORF">J6I44_06495</name>
</gene>
<dbReference type="SUPFAM" id="SSF46626">
    <property type="entry name" value="Cytochrome c"/>
    <property type="match status" value="1"/>
</dbReference>
<dbReference type="InterPro" id="IPR011989">
    <property type="entry name" value="ARM-like"/>
</dbReference>
<dbReference type="InterPro" id="IPR011042">
    <property type="entry name" value="6-blade_b-propeller_TolB-like"/>
</dbReference>
<dbReference type="EMBL" id="JAGGJA010000003">
    <property type="protein sequence ID" value="MCW9706495.1"/>
    <property type="molecule type" value="Genomic_DNA"/>
</dbReference>
<reference evidence="6 7" key="1">
    <citation type="submission" date="2021-03" db="EMBL/GenBank/DDBJ databases">
        <title>Aliifodinibius sp. nov., a new bacterium isolated from saline soil.</title>
        <authorList>
            <person name="Galisteo C."/>
            <person name="De La Haba R."/>
            <person name="Sanchez-Porro C."/>
            <person name="Ventosa A."/>
        </authorList>
    </citation>
    <scope>NUCLEOTIDE SEQUENCE [LARGE SCALE GENOMIC DNA]</scope>
    <source>
        <strain evidence="6 7">1BSP15-2V2</strain>
    </source>
</reference>
<feature type="domain" description="Cytochrome c" evidence="5">
    <location>
        <begin position="1004"/>
        <end position="1140"/>
    </location>
</feature>
<dbReference type="SUPFAM" id="SSF48371">
    <property type="entry name" value="ARM repeat"/>
    <property type="match status" value="1"/>
</dbReference>
<dbReference type="NCBIfam" id="TIGR02603">
    <property type="entry name" value="CxxCH_TIGR02603"/>
    <property type="match status" value="1"/>
</dbReference>
<dbReference type="SMART" id="SM00567">
    <property type="entry name" value="EZ_HEAT"/>
    <property type="match status" value="4"/>
</dbReference>
<dbReference type="InterPro" id="IPR016024">
    <property type="entry name" value="ARM-type_fold"/>
</dbReference>
<dbReference type="InterPro" id="IPR009056">
    <property type="entry name" value="Cyt_c-like_dom"/>
</dbReference>
<dbReference type="Gene3D" id="1.10.760.10">
    <property type="entry name" value="Cytochrome c-like domain"/>
    <property type="match status" value="1"/>
</dbReference>
<dbReference type="Proteomes" id="UP001207918">
    <property type="component" value="Unassembled WGS sequence"/>
</dbReference>
<keyword evidence="1 4" id="KW-0349">Heme</keyword>
<evidence type="ECO:0000256" key="1">
    <source>
        <dbReference type="ARBA" id="ARBA00022617"/>
    </source>
</evidence>
<evidence type="ECO:0000259" key="5">
    <source>
        <dbReference type="PROSITE" id="PS51007"/>
    </source>
</evidence>
<dbReference type="Gene3D" id="2.120.10.30">
    <property type="entry name" value="TolB, C-terminal domain"/>
    <property type="match status" value="1"/>
</dbReference>
<name>A0ABT3PKW4_9BACT</name>
<dbReference type="Gene3D" id="1.25.10.10">
    <property type="entry name" value="Leucine-rich Repeat Variant"/>
    <property type="match status" value="2"/>
</dbReference>
<evidence type="ECO:0000313" key="7">
    <source>
        <dbReference type="Proteomes" id="UP001207918"/>
    </source>
</evidence>
<dbReference type="InterPro" id="IPR013427">
    <property type="entry name" value="Haem-bd_dom_put"/>
</dbReference>
<sequence>MFFRINRFFPSLVKDTTLTFSFIFSFCLIMVGCNPHPEPEVISLSEKESSENAIQIQNETSVQLAEGLDINLWASEKLLADPIGLDITNQGEAYVSVTNRRSSSKPDIRSHPNWEHESISWKNVEDRVSFLEKELAPEHSNKNSSWLQDLNADSSYDWKDLTVNKEEIFRITDLSGDGIADHSQLYLRDFHQKETDVAGTVLSYNDQVFVGVGPDLWSTKDTNNDGMADSKKSISHGYTVHMGFRGHGMSGLTVGPDGRVYWSVGDVGLNVEAPDGTKWAYPNQGAILRSDPDGSNFEVFAAGLRNPHEFSFDKYGNLITVDHDGDHAGEQERLVYVINGSDSGWRIHWQFGKYTDPKNNKYKVWMDERYHKPHFEGQSALILPPLASYHNGAAGMAYNPGTALNDQWKNHFFISDFTGSPATSAIHAFELEPNGASFKLKSDQPIMQGILPTGIDFGPDGSLYFTDWIGGWNTNDKGRIWRIDTPEEASSVVRNKTKKILTDDFNTFSEDTLSRFLHYQDMRVRMEAQFELVHRKEKQLLLNAIKQKENQLARLHGIWGIGQLARNDSTEAEPLLQYLEDNDPEVKAQTAKILGDVRYQPAAESLIPLLNDASPRVQLMATQALGRIGHQEAIAPIIAMLEANNDEDIYLRHAGAIALARIGSEEALVRLADHSSEAVRIAAVVALKRLDSPGVARFLDDNSEFVVTNAARAINDDTFIKEALPNLARMLDQETFLNPPLIRRAINASLFNGTPADAKRLASFANRENASDTLRAEALATLSVWSEPSTLDRVTGRYRGQIHNEKTEATAAVRSIIKPLLADNDPIVKIELIKAIKKLQIKNETPTVFALLKDSSTEPMVKAEALSALQHLDYGNMEQAIEIALDSGNQKVRMQALGLTPSLDISAQQKAMLLSSVLNEGATVEQQSAIRALGSMNAPIAETLLQEQLSKLLDGSLPKEIQLELVQAADSSNAPKLQDLLAQYQEAKPEDDAVAQYQEALWGGNAQEGAEIFYNNNAAQCIRCHAVGGEGGNIGPDLADIGNTLNREQLLASLIAPNNRIAPGFGSITVTTQDDQSITGVLKEETQSSLTIQDADGNTTRIAKDQITNRTNSPSAMYSMADILSKGDLRDLVEFLSQQTGSN</sequence>
<proteinExistence type="predicted"/>
<comment type="caution">
    <text evidence="6">The sequence shown here is derived from an EMBL/GenBank/DDBJ whole genome shotgun (WGS) entry which is preliminary data.</text>
</comment>
<evidence type="ECO:0000256" key="3">
    <source>
        <dbReference type="ARBA" id="ARBA00023004"/>
    </source>
</evidence>
<evidence type="ECO:0000256" key="2">
    <source>
        <dbReference type="ARBA" id="ARBA00022723"/>
    </source>
</evidence>
<dbReference type="Pfam" id="PF00034">
    <property type="entry name" value="Cytochrom_C"/>
    <property type="match status" value="1"/>
</dbReference>
<organism evidence="6 7">
    <name type="scientific">Fodinibius salsisoli</name>
    <dbReference type="NCBI Taxonomy" id="2820877"/>
    <lineage>
        <taxon>Bacteria</taxon>
        <taxon>Pseudomonadati</taxon>
        <taxon>Balneolota</taxon>
        <taxon>Balneolia</taxon>
        <taxon>Balneolales</taxon>
        <taxon>Balneolaceae</taxon>
        <taxon>Fodinibius</taxon>
    </lineage>
</organism>
<dbReference type="InterPro" id="IPR055557">
    <property type="entry name" value="DUF7133"/>
</dbReference>
<dbReference type="InterPro" id="IPR004155">
    <property type="entry name" value="PBS_lyase_HEAT"/>
</dbReference>
<dbReference type="InterPro" id="IPR036909">
    <property type="entry name" value="Cyt_c-like_dom_sf"/>
</dbReference>
<dbReference type="PANTHER" id="PTHR33546">
    <property type="entry name" value="LARGE, MULTIFUNCTIONAL SECRETED PROTEIN-RELATED"/>
    <property type="match status" value="1"/>
</dbReference>
<protein>
    <submittedName>
        <fullName evidence="6">HEAT repeat domain-containing protein</fullName>
    </submittedName>
</protein>
<evidence type="ECO:0000313" key="6">
    <source>
        <dbReference type="EMBL" id="MCW9706495.1"/>
    </source>
</evidence>
<dbReference type="PANTHER" id="PTHR33546:SF1">
    <property type="entry name" value="LARGE, MULTIFUNCTIONAL SECRETED PROTEIN"/>
    <property type="match status" value="1"/>
</dbReference>
<evidence type="ECO:0000256" key="4">
    <source>
        <dbReference type="PROSITE-ProRule" id="PRU00433"/>
    </source>
</evidence>
<dbReference type="SUPFAM" id="SSF50952">
    <property type="entry name" value="Soluble quinoprotein glucose dehydrogenase"/>
    <property type="match status" value="1"/>
</dbReference>
<dbReference type="Pfam" id="PF23500">
    <property type="entry name" value="DUF7133"/>
    <property type="match status" value="1"/>
</dbReference>
<keyword evidence="3 4" id="KW-0408">Iron</keyword>
<keyword evidence="7" id="KW-1185">Reference proteome</keyword>
<dbReference type="PROSITE" id="PS51007">
    <property type="entry name" value="CYTC"/>
    <property type="match status" value="1"/>
</dbReference>
<keyword evidence="2 4" id="KW-0479">Metal-binding</keyword>
<accession>A0ABT3PKW4</accession>
<dbReference type="InterPro" id="IPR011041">
    <property type="entry name" value="Quinoprot_gluc/sorb_DH_b-prop"/>
</dbReference>
<dbReference type="RefSeq" id="WP_265765201.1">
    <property type="nucleotide sequence ID" value="NZ_JAGGJA010000003.1"/>
</dbReference>
<dbReference type="PROSITE" id="PS51257">
    <property type="entry name" value="PROKAR_LIPOPROTEIN"/>
    <property type="match status" value="1"/>
</dbReference>
<dbReference type="Pfam" id="PF13646">
    <property type="entry name" value="HEAT_2"/>
    <property type="match status" value="1"/>
</dbReference>